<organism evidence="3">
    <name type="scientific">Graphocephala atropunctata</name>
    <dbReference type="NCBI Taxonomy" id="36148"/>
    <lineage>
        <taxon>Eukaryota</taxon>
        <taxon>Metazoa</taxon>
        <taxon>Ecdysozoa</taxon>
        <taxon>Arthropoda</taxon>
        <taxon>Hexapoda</taxon>
        <taxon>Insecta</taxon>
        <taxon>Pterygota</taxon>
        <taxon>Neoptera</taxon>
        <taxon>Paraneoptera</taxon>
        <taxon>Hemiptera</taxon>
        <taxon>Auchenorrhyncha</taxon>
        <taxon>Membracoidea</taxon>
        <taxon>Cicadellidae</taxon>
        <taxon>Cicadellinae</taxon>
        <taxon>Cicadellini</taxon>
        <taxon>Graphocephala</taxon>
    </lineage>
</organism>
<reference evidence="3" key="1">
    <citation type="submission" date="2015-11" db="EMBL/GenBank/DDBJ databases">
        <title>De novo transcriptome assembly of four potential Pierce s Disease insect vectors from Arizona vineyards.</title>
        <authorList>
            <person name="Tassone E.E."/>
        </authorList>
    </citation>
    <scope>NUCLEOTIDE SEQUENCE</scope>
</reference>
<keyword evidence="1" id="KW-1133">Transmembrane helix</keyword>
<feature type="transmembrane region" description="Helical" evidence="1">
    <location>
        <begin position="192"/>
        <end position="212"/>
    </location>
</feature>
<feature type="chain" id="PRO_5008588098" evidence="2">
    <location>
        <begin position="18"/>
        <end position="239"/>
    </location>
</feature>
<feature type="signal peptide" evidence="2">
    <location>
        <begin position="1"/>
        <end position="17"/>
    </location>
</feature>
<dbReference type="AlphaFoldDB" id="A0A1B6M755"/>
<gene>
    <name evidence="3" type="ORF">g.28369</name>
</gene>
<name>A0A1B6M755_9HEMI</name>
<proteinExistence type="predicted"/>
<evidence type="ECO:0000256" key="1">
    <source>
        <dbReference type="SAM" id="Phobius"/>
    </source>
</evidence>
<keyword evidence="1" id="KW-0472">Membrane</keyword>
<accession>A0A1B6M755</accession>
<sequence length="239" mass="26556">MYFYVYGFLLMVGAVYGYVPEHSTEQSPTIESDVSSSGLPFEDTCLFGKPSVFCVVKCQGQDQTAYCDEELVCKCGPETVRVQEDESPALRFPHNWDSQSLSESLKDIEDNETITTSRIEQNPYSTSEPQHKLHSFAFFSIDFGKLFGLNPKNETPADRPMTDTATFSAPDNHTVREGTVPPSQAARSDWSVQMYAIALIVIVLCLLLLLVVSSCYKKKKGKANLESIFKTVTVSSSKS</sequence>
<keyword evidence="1" id="KW-0812">Transmembrane</keyword>
<keyword evidence="2" id="KW-0732">Signal</keyword>
<evidence type="ECO:0000313" key="3">
    <source>
        <dbReference type="EMBL" id="JAT31748.1"/>
    </source>
</evidence>
<evidence type="ECO:0000256" key="2">
    <source>
        <dbReference type="SAM" id="SignalP"/>
    </source>
</evidence>
<dbReference type="EMBL" id="GEBQ01008229">
    <property type="protein sequence ID" value="JAT31748.1"/>
    <property type="molecule type" value="Transcribed_RNA"/>
</dbReference>
<protein>
    <submittedName>
        <fullName evidence="3">Uncharacterized protein</fullName>
    </submittedName>
</protein>